<dbReference type="RefSeq" id="WP_068849638.1">
    <property type="nucleotide sequence ID" value="NZ_LYDR01000128.1"/>
</dbReference>
<dbReference type="PROSITE" id="PS52034">
    <property type="entry name" value="PEPTIDASE_M32"/>
    <property type="match status" value="1"/>
</dbReference>
<dbReference type="PANTHER" id="PTHR34217:SF1">
    <property type="entry name" value="CARBOXYPEPTIDASE 1"/>
    <property type="match status" value="1"/>
</dbReference>
<dbReference type="OrthoDB" id="9772308at2"/>
<comment type="similarity">
    <text evidence="7 8">Belongs to the peptidase M32 family.</text>
</comment>
<dbReference type="AlphaFoldDB" id="A0A1C3E8A5"/>
<feature type="binding site" evidence="9">
    <location>
        <position position="275"/>
    </location>
    <ligand>
        <name>Zn(2+)</name>
        <dbReference type="ChEBI" id="CHEBI:29105"/>
        <note>catalytic</note>
    </ligand>
</feature>
<keyword evidence="1 8" id="KW-0121">Carboxypeptidase</keyword>
<feature type="binding site" evidence="9">
    <location>
        <position position="271"/>
    </location>
    <ligand>
        <name>Zn(2+)</name>
        <dbReference type="ChEBI" id="CHEBI:29105"/>
        <note>catalytic</note>
    </ligand>
</feature>
<dbReference type="PANTHER" id="PTHR34217">
    <property type="entry name" value="METAL-DEPENDENT CARBOXYPEPTIDASE"/>
    <property type="match status" value="1"/>
</dbReference>
<evidence type="ECO:0000256" key="6">
    <source>
        <dbReference type="ARBA" id="ARBA00052755"/>
    </source>
</evidence>
<dbReference type="GO" id="GO:0008270">
    <property type="term" value="F:zinc ion binding"/>
    <property type="evidence" value="ECO:0007669"/>
    <property type="project" value="UniProtKB-ARBA"/>
</dbReference>
<dbReference type="Pfam" id="PF02074">
    <property type="entry name" value="Peptidase_M32"/>
    <property type="match status" value="1"/>
</dbReference>
<dbReference type="GO" id="GO:0004181">
    <property type="term" value="F:metallocarboxypeptidase activity"/>
    <property type="evidence" value="ECO:0007669"/>
    <property type="project" value="UniProtKB-UniRule"/>
</dbReference>
<protein>
    <recommendedName>
        <fullName evidence="8">Metal-dependent carboxypeptidase</fullName>
        <ecNumber evidence="8">3.4.17.19</ecNumber>
    </recommendedName>
</protein>
<reference evidence="11 12" key="1">
    <citation type="submission" date="2016-05" db="EMBL/GenBank/DDBJ databases">
        <title>Genomic and physiological characterization of Planctopirus sp. isolated from fresh water lake.</title>
        <authorList>
            <person name="Subhash Y."/>
            <person name="Ramana C."/>
        </authorList>
    </citation>
    <scope>NUCLEOTIDE SEQUENCE [LARGE SCALE GENOMIC DNA]</scope>
    <source>
        <strain evidence="11 12">JC280</strain>
    </source>
</reference>
<evidence type="ECO:0000256" key="3">
    <source>
        <dbReference type="ARBA" id="ARBA00022723"/>
    </source>
</evidence>
<keyword evidence="9" id="KW-0862">Zinc</keyword>
<evidence type="ECO:0000256" key="2">
    <source>
        <dbReference type="ARBA" id="ARBA00022670"/>
    </source>
</evidence>
<dbReference type="Proteomes" id="UP000094828">
    <property type="component" value="Unassembled WGS sequence"/>
</dbReference>
<dbReference type="STRING" id="1841610.A6X21_08440"/>
<evidence type="ECO:0000256" key="10">
    <source>
        <dbReference type="PIRSR" id="PIRSR006615-2"/>
    </source>
</evidence>
<sequence length="507" mass="56682">MSSASAASTGPYEELCQQLREVAVLSSCNAVLSWDEQTGMPAEGSAFRAEQVGMIAGLVHEKATHPRIGEMLQELSQATTDEDSVIAANIREARRNYERSKKLPRRLVEELSKTTSLAQQAWIKARKDQDFPAFLPWLEKMVHLKREEAQVVGYGNGHPYDALLDEYEPGATAASIQEVFGALRPRLVDLIGRIQASSTKPGKEIVERHYPKAAQKVFAEAAARCIGFSFERGRLDESAHPFCSGVGPGDVRLTTRYLDHHFNSAFFGVLHEAGHGIYEQGLPDDQFGLGCGTACSLGVHESQSRLWENFVGRSMAFWNYFYPGAMQAFPTALKEVSQDEFYQAINVVEPSFIRVEADEATYNLHIMLRFEIELKLISGELKPADLPSAWNSAFQRDFSIVPPNDAMGCMQDIHWSAGLFGYFPTYAMGNLYAGMLFEAASRDLGELQAQFSRGEFLPLKEWLKEKVHQWGRRYTAPALIEKATGQKLTHEPLLRHLEAKYAAIYSL</sequence>
<evidence type="ECO:0000256" key="4">
    <source>
        <dbReference type="ARBA" id="ARBA00022801"/>
    </source>
</evidence>
<dbReference type="CDD" id="cd06460">
    <property type="entry name" value="M32_Taq"/>
    <property type="match status" value="1"/>
</dbReference>
<dbReference type="InterPro" id="IPR001333">
    <property type="entry name" value="Peptidase_M32_Taq"/>
</dbReference>
<feature type="active site" description="Proton donor/acceptor" evidence="10">
    <location>
        <position position="272"/>
    </location>
</feature>
<comment type="cofactor">
    <cofactor evidence="9">
        <name>Zn(2+)</name>
        <dbReference type="ChEBI" id="CHEBI:29105"/>
    </cofactor>
    <text evidence="9">Binds 1 zinc ion per subunit.</text>
</comment>
<dbReference type="Gene3D" id="1.10.1370.30">
    <property type="match status" value="1"/>
</dbReference>
<evidence type="ECO:0000256" key="7">
    <source>
        <dbReference type="ARBA" id="ARBA00061580"/>
    </source>
</evidence>
<dbReference type="GO" id="GO:0006508">
    <property type="term" value="P:proteolysis"/>
    <property type="evidence" value="ECO:0007669"/>
    <property type="project" value="UniProtKB-UniRule"/>
</dbReference>
<evidence type="ECO:0000256" key="9">
    <source>
        <dbReference type="PIRSR" id="PIRSR006615-1"/>
    </source>
</evidence>
<dbReference type="PIRSF" id="PIRSF006615">
    <property type="entry name" value="Zn_crbxpep_Taq"/>
    <property type="match status" value="1"/>
</dbReference>
<proteinExistence type="inferred from homology"/>
<dbReference type="EMBL" id="LYDR01000128">
    <property type="protein sequence ID" value="ODA29470.1"/>
    <property type="molecule type" value="Genomic_DNA"/>
</dbReference>
<comment type="catalytic activity">
    <reaction evidence="6 8">
        <text>Release of a C-terminal amino acid with broad specificity, except for -Pro.</text>
        <dbReference type="EC" id="3.4.17.19"/>
    </reaction>
</comment>
<feature type="binding site" evidence="9">
    <location>
        <position position="301"/>
    </location>
    <ligand>
        <name>Zn(2+)</name>
        <dbReference type="ChEBI" id="CHEBI:29105"/>
        <note>catalytic</note>
    </ligand>
</feature>
<comment type="function">
    <text evidence="8">Broad specificity carboxypetidase that releases amino acids sequentially from the C-terminus, including neutral, aromatic, polar and basic residues.</text>
</comment>
<accession>A0A1C3E8A5</accession>
<keyword evidence="5 8" id="KW-0482">Metalloprotease</keyword>
<keyword evidence="4 8" id="KW-0378">Hydrolase</keyword>
<name>A0A1C3E8A5_9PLAN</name>
<evidence type="ECO:0000256" key="1">
    <source>
        <dbReference type="ARBA" id="ARBA00022645"/>
    </source>
</evidence>
<evidence type="ECO:0000256" key="5">
    <source>
        <dbReference type="ARBA" id="ARBA00023049"/>
    </source>
</evidence>
<comment type="caution">
    <text evidence="11">The sequence shown here is derived from an EMBL/GenBank/DDBJ whole genome shotgun (WGS) entry which is preliminary data.</text>
</comment>
<gene>
    <name evidence="11" type="ORF">A6X21_08440</name>
</gene>
<keyword evidence="3 8" id="KW-0479">Metal-binding</keyword>
<keyword evidence="12" id="KW-1185">Reference proteome</keyword>
<keyword evidence="2 8" id="KW-0645">Protease</keyword>
<evidence type="ECO:0000256" key="8">
    <source>
        <dbReference type="PIRNR" id="PIRNR006615"/>
    </source>
</evidence>
<evidence type="ECO:0000313" key="12">
    <source>
        <dbReference type="Proteomes" id="UP000094828"/>
    </source>
</evidence>
<dbReference type="FunFam" id="1.10.1370.30:FF:000003">
    <property type="entry name" value="Thermostable carboxypeptidase 1"/>
    <property type="match status" value="1"/>
</dbReference>
<evidence type="ECO:0000313" key="11">
    <source>
        <dbReference type="EMBL" id="ODA29470.1"/>
    </source>
</evidence>
<dbReference type="PRINTS" id="PR00998">
    <property type="entry name" value="CRBOXYPTASET"/>
</dbReference>
<dbReference type="EC" id="3.4.17.19" evidence="8"/>
<dbReference type="SUPFAM" id="SSF55486">
    <property type="entry name" value="Metalloproteases ('zincins'), catalytic domain"/>
    <property type="match status" value="1"/>
</dbReference>
<organism evidence="11 12">
    <name type="scientific">Planctopirus hydrillae</name>
    <dbReference type="NCBI Taxonomy" id="1841610"/>
    <lineage>
        <taxon>Bacteria</taxon>
        <taxon>Pseudomonadati</taxon>
        <taxon>Planctomycetota</taxon>
        <taxon>Planctomycetia</taxon>
        <taxon>Planctomycetales</taxon>
        <taxon>Planctomycetaceae</taxon>
        <taxon>Planctopirus</taxon>
    </lineage>
</organism>